<proteinExistence type="inferred from homology"/>
<dbReference type="PROSITE" id="PS00284">
    <property type="entry name" value="SERPIN"/>
    <property type="match status" value="2"/>
</dbReference>
<dbReference type="InterPro" id="IPR023796">
    <property type="entry name" value="Serpin_dom"/>
</dbReference>
<dbReference type="CDD" id="cd19956">
    <property type="entry name" value="serpinB"/>
    <property type="match status" value="1"/>
</dbReference>
<comment type="subcellular location">
    <subcellularLocation>
        <location evidence="1">Cytoplasm</location>
    </subcellularLocation>
</comment>
<dbReference type="OrthoDB" id="671595at2759"/>
<dbReference type="GO" id="GO:0005634">
    <property type="term" value="C:nucleus"/>
    <property type="evidence" value="ECO:0007669"/>
    <property type="project" value="UniProtKB-SubCell"/>
</dbReference>
<feature type="domain" description="Serpin" evidence="11">
    <location>
        <begin position="31"/>
        <end position="400"/>
    </location>
</feature>
<organism evidence="12 13">
    <name type="scientific">Callipepla squamata</name>
    <name type="common">Scaled quail</name>
    <dbReference type="NCBI Taxonomy" id="9009"/>
    <lineage>
        <taxon>Eukaryota</taxon>
        <taxon>Metazoa</taxon>
        <taxon>Chordata</taxon>
        <taxon>Craniata</taxon>
        <taxon>Vertebrata</taxon>
        <taxon>Euteleostomi</taxon>
        <taxon>Archelosauria</taxon>
        <taxon>Archosauria</taxon>
        <taxon>Dinosauria</taxon>
        <taxon>Saurischia</taxon>
        <taxon>Theropoda</taxon>
        <taxon>Coelurosauria</taxon>
        <taxon>Aves</taxon>
        <taxon>Neognathae</taxon>
        <taxon>Galloanserae</taxon>
        <taxon>Galliformes</taxon>
        <taxon>Odontophoridae</taxon>
        <taxon>Callipepla</taxon>
    </lineage>
</organism>
<evidence type="ECO:0000256" key="1">
    <source>
        <dbReference type="ARBA" id="ARBA00004496"/>
    </source>
</evidence>
<feature type="domain" description="Serpin" evidence="11">
    <location>
        <begin position="419"/>
        <end position="766"/>
    </location>
</feature>
<evidence type="ECO:0000256" key="8">
    <source>
        <dbReference type="ARBA" id="ARBA00039202"/>
    </source>
</evidence>
<keyword evidence="13" id="KW-1185">Reference proteome</keyword>
<evidence type="ECO:0000313" key="12">
    <source>
        <dbReference type="EMBL" id="OXB67414.1"/>
    </source>
</evidence>
<dbReference type="GO" id="GO:0004867">
    <property type="term" value="F:serine-type endopeptidase inhibitor activity"/>
    <property type="evidence" value="ECO:0007669"/>
    <property type="project" value="InterPro"/>
</dbReference>
<dbReference type="InterPro" id="IPR042178">
    <property type="entry name" value="Serpin_sf_1"/>
</dbReference>
<accession>A0A226NIP0</accession>
<evidence type="ECO:0000256" key="5">
    <source>
        <dbReference type="ARBA" id="ARBA00022900"/>
    </source>
</evidence>
<reference evidence="12 13" key="1">
    <citation type="submission" date="2016-07" db="EMBL/GenBank/DDBJ databases">
        <title>Disparate Historic Effective Population Sizes Predicted by Modern Levels of Genome Diversity for the Scaled Quail (Callipepla squamata) and the Northern Bobwhite (Colinus virginianus): Inferences from First and Second Generation Draft Genome Assemblies for Sympatric New World Quail.</title>
        <authorList>
            <person name="Oldeschulte D.L."/>
            <person name="Halley Y.A."/>
            <person name="Bhattarai E.K."/>
            <person name="Brashear W.A."/>
            <person name="Hill J."/>
            <person name="Metz R.P."/>
            <person name="Johnson C.D."/>
            <person name="Rollins D."/>
            <person name="Peterson M.J."/>
            <person name="Bickhart D.M."/>
            <person name="Decker J.E."/>
            <person name="Seabury C.M."/>
        </authorList>
    </citation>
    <scope>NUCLEOTIDE SEQUENCE [LARGE SCALE GENOMIC DNA]</scope>
    <source>
        <strain evidence="12 13">Texas</strain>
        <tissue evidence="12">Leg muscle</tissue>
    </source>
</reference>
<evidence type="ECO:0000259" key="11">
    <source>
        <dbReference type="SMART" id="SM00093"/>
    </source>
</evidence>
<comment type="subunit">
    <text evidence="7">Forms a complex with the monomeric form of beta-tryptase.</text>
</comment>
<keyword evidence="5" id="KW-0722">Serine protease inhibitor</keyword>
<dbReference type="InterPro" id="IPR000215">
    <property type="entry name" value="Serpin_fam"/>
</dbReference>
<dbReference type="STRING" id="9009.A0A226NIP0"/>
<dbReference type="InterPro" id="IPR036186">
    <property type="entry name" value="Serpin_sf"/>
</dbReference>
<keyword evidence="4" id="KW-0646">Protease inhibitor</keyword>
<comment type="similarity">
    <text evidence="2">Belongs to the serpin family. Ov-serpin subfamily.</text>
</comment>
<dbReference type="SMART" id="SM00093">
    <property type="entry name" value="SERPIN"/>
    <property type="match status" value="6"/>
</dbReference>
<keyword evidence="6" id="KW-0007">Acetylation</keyword>
<dbReference type="Gene3D" id="2.30.39.10">
    <property type="entry name" value="Alpha-1-antitrypsin, domain 1"/>
    <property type="match status" value="5"/>
</dbReference>
<dbReference type="FunFam" id="3.30.497.10:FF:000001">
    <property type="entry name" value="Serine protease inhibitor"/>
    <property type="match status" value="1"/>
</dbReference>
<feature type="domain" description="Serpin" evidence="11">
    <location>
        <begin position="1531"/>
        <end position="1762"/>
    </location>
</feature>
<protein>
    <recommendedName>
        <fullName evidence="9">Leukocyte elastase inhibitor</fullName>
    </recommendedName>
    <alternativeName>
        <fullName evidence="10">Serpin B1</fullName>
    </alternativeName>
    <alternativeName>
        <fullName evidence="8">Serpin B6</fullName>
    </alternativeName>
</protein>
<feature type="domain" description="Serpin" evidence="11">
    <location>
        <begin position="1763"/>
        <end position="2104"/>
    </location>
</feature>
<dbReference type="FunFam" id="2.30.39.10:FF:000014">
    <property type="entry name" value="Serpin family B member 9"/>
    <property type="match status" value="1"/>
</dbReference>
<dbReference type="Proteomes" id="UP000198323">
    <property type="component" value="Unassembled WGS sequence"/>
</dbReference>
<dbReference type="PANTHER" id="PTHR11461">
    <property type="entry name" value="SERINE PROTEASE INHIBITOR, SERPIN"/>
    <property type="match status" value="1"/>
</dbReference>
<dbReference type="GO" id="GO:0005737">
    <property type="term" value="C:cytoplasm"/>
    <property type="evidence" value="ECO:0007669"/>
    <property type="project" value="UniProtKB-SubCell"/>
</dbReference>
<name>A0A226NIP0_CALSU</name>
<evidence type="ECO:0000256" key="3">
    <source>
        <dbReference type="ARBA" id="ARBA00022490"/>
    </source>
</evidence>
<evidence type="ECO:0000256" key="6">
    <source>
        <dbReference type="ARBA" id="ARBA00022990"/>
    </source>
</evidence>
<evidence type="ECO:0000256" key="9">
    <source>
        <dbReference type="ARBA" id="ARBA00073281"/>
    </source>
</evidence>
<dbReference type="FunFam" id="2.30.39.10:FF:000001">
    <property type="entry name" value="Serpin family B member 2"/>
    <property type="match status" value="3"/>
</dbReference>
<gene>
    <name evidence="12" type="ORF">ASZ78_006007</name>
</gene>
<dbReference type="SUPFAM" id="SSF56574">
    <property type="entry name" value="Serpins"/>
    <property type="match status" value="6"/>
</dbReference>
<keyword evidence="3" id="KW-0963">Cytoplasm</keyword>
<dbReference type="Pfam" id="PF00079">
    <property type="entry name" value="Serpin"/>
    <property type="match status" value="7"/>
</dbReference>
<evidence type="ECO:0000256" key="4">
    <source>
        <dbReference type="ARBA" id="ARBA00022690"/>
    </source>
</evidence>
<dbReference type="Gene3D" id="3.30.497.10">
    <property type="entry name" value="Antithrombin, subunit I, domain 2"/>
    <property type="match status" value="6"/>
</dbReference>
<dbReference type="FunFam" id="2.30.39.10:FF:000050">
    <property type="entry name" value="Heterochromatin-associated protein MENT"/>
    <property type="match status" value="1"/>
</dbReference>
<evidence type="ECO:0000313" key="13">
    <source>
        <dbReference type="Proteomes" id="UP000198323"/>
    </source>
</evidence>
<evidence type="ECO:0000256" key="10">
    <source>
        <dbReference type="ARBA" id="ARBA00079383"/>
    </source>
</evidence>
<evidence type="ECO:0000256" key="2">
    <source>
        <dbReference type="ARBA" id="ARBA00006426"/>
    </source>
</evidence>
<evidence type="ECO:0000256" key="7">
    <source>
        <dbReference type="ARBA" id="ARBA00038828"/>
    </source>
</evidence>
<dbReference type="PANTHER" id="PTHR11461:SF204">
    <property type="entry name" value="SERPIN B6"/>
    <property type="match status" value="1"/>
</dbReference>
<dbReference type="InterPro" id="IPR042185">
    <property type="entry name" value="Serpin_sf_2"/>
</dbReference>
<comment type="caution">
    <text evidence="12">The sequence shown here is derived from an EMBL/GenBank/DDBJ whole genome shotgun (WGS) entry which is preliminary data.</text>
</comment>
<dbReference type="EMBL" id="MCFN01000039">
    <property type="protein sequence ID" value="OXB67414.1"/>
    <property type="molecule type" value="Genomic_DNA"/>
</dbReference>
<feature type="domain" description="Serpin" evidence="11">
    <location>
        <begin position="815"/>
        <end position="1180"/>
    </location>
</feature>
<sequence length="2104" mass="239384">MTSNTCHEADEFENIDFRMDSISVTNTKFCFDVFNEMKVHHVNENILYSPLSILTALAMVYLGARGNTESQMKKALHFDSITGGGSTTDSQCGSSEYIHNLFKEFLTEITRTNATYSLEIADKLYVDKTFTVLPEYINCARKFYTGGVEEVNFKTAAEEARQLMNSWVEKETNGQIKDLLVPSSVDFGTMMVFINTIYFKGIWKTAFNTEDTREMPFSMTKQESKPVQMMCLNDTFNMVTLPAEKMRILELPYASGELSMLVLLPDEVSGLERIEKAINFEKLREWTSTNAMEKKSMKVYLPRMKIEEKYNLTSTLMALGMTDLFSRSANLTGISSVDNLMISDAVHGAFMEVNEEGTEAAGSTGAIGNIKHSVEFEEFRADHPFLFLIRYNPTNVILFFDNSEFTMGSIGAVSTEFCFDVFKELRVHHANENIFYSPFTIISALAMVYLGAKDSTRTQINKVVRFDKLPGFGDSIEAQCGTSANVHSSLRDILNQITKPNDIYSFSLASRLYADETYTILPEYLQCVKELYRGGLESINFQTAADQARELINSWVESQTSGIIRNVLQPSSVDSQTAMVLVNAIYFKGLWEKGFKDEDTQAIPFRVTEQENKSVQMMYQIGTFKVASVASEKMKILELPFASGTMSMWVLLPDEVSGLEQLETTISIEKLTEWTSSSVMEERKIKVFLPRMKMEEKYNLTSVLMAMGMTDLFSSSANLSGISSTLQKKGFRSQELGDKYAKPMLESPALTPQATAWDNSWIVAHPPAIEPDLYYQIMEQKWKPFDWPDFRLPMRVSCRFRTMEALNKANTSFALDFFKHECQEDDSENILFSPFSISSALATVYLGAKGNTADQMAKVLHFNEAEGARNVTTTIRMQVYSRTDQQRLNRRACFQKTEIGKSGNIHAGFKGLNLEINQPTKNYLLNSVNQLYGEKSLPFSKEYLQLAKKYYSAEPQSVDFVGTANEIRREINSRVEHQTEGKIKNLLPPGSIDSLTRLVLVNALYFKGNWATKFEAEDTRHRPFRINTHTTKQVPMMYLSDKFNWTYVESVQTDVLELPYVNNDLSMFILLPRDITGLQKLINELTFEKLSAWTSPELMEKMKMEVYLPRFTVEKKYDMKSTLSKMGIEDAFTKVDNCGVTNVDEITIHVVPSKCLELKHIQINKELKCNKAVAMEQVSASIGNFTIDLFNKLNETSRDKNIFFSPWSVSSALALTSLAAKGNTAREMAEDPENEQAENIHSGFNELLTALNKPRNTYSLKSANRIYVEKNYPLLPTYIQLSKKYYKAEPHKVNFKTAPEQSRKEINNWVEKQTERKIKNFLSSDDVKNSTKLILVNAIYFKAEWEEKFQAGNTDMQPFRMSKNKSKLVKMMYMRHTFPVLIMEKLNFKMIELPYVKRELSMFILLPDDIKDSTTGLEQLERELTYEKLSEWADSKKMSVTLVDLHLPKFSMEDRYDLKDALRSMGMASAFNSNADFSGMTGERDLVISKVCHQSFVAVDEKGTEAAAATAVIAEAVPMESLSASTNSFTLDLYKKLDETSKGQNIFFASWSIATALTMVHLGAKGDTATQVAKGPEYEETENIHSGFKELLSALNKPRNTYSMKSANRLFGDKTYPLLPTKTKPVQMMFLKDTFLIHHERTMKFKIIELPYMGNELSAFVLLPDDISDNTTGLELVERELTYEKLAEWSNSASMMKVKVELYLPKLKMEENYDLKSALSDMGIRSAFDPAQADFTRMSEKKDLFISKVIHKAFVEVNEEDRIVQLASGRLTGNTEAQIAKVLSLSKAEDAHNGYQSLLSEINNPDTKYILRTANRLYGEKTFEFLSSFIDSSQKFYHAGLEQTDFKNASEDSRKQINGWVEEKTEGKIQKLLSEGIINSMTKLVLVNAIYFKGNWQEKFDKETTKEMPFKINKNETKPVQMMFRKGKYNMTYIGDLETTVLEIPYVDNELSMIILLPDSIQDESTGLEKLERELTYEKLMDWINPNMMDSTEVRVSLPRFKLEENYELKPTLSTMGMPDAFDLRTADFSGISSGNELVLSEVVHKSFVEVNEEGTEAAAATAGIMLLRCAMIVANFTADHPFLFFIRHNKTNSILFCGRFCSP</sequence>
<feature type="domain" description="Serpin" evidence="11">
    <location>
        <begin position="1187"/>
        <end position="1528"/>
    </location>
</feature>
<dbReference type="InterPro" id="IPR023795">
    <property type="entry name" value="Serpin_CS"/>
</dbReference>
<dbReference type="GO" id="GO:0005615">
    <property type="term" value="C:extracellular space"/>
    <property type="evidence" value="ECO:0007669"/>
    <property type="project" value="InterPro"/>
</dbReference>